<feature type="transmembrane region" description="Helical" evidence="1">
    <location>
        <begin position="21"/>
        <end position="45"/>
    </location>
</feature>
<keyword evidence="1" id="KW-0472">Membrane</keyword>
<dbReference type="Pfam" id="PF05975">
    <property type="entry name" value="EcsB"/>
    <property type="match status" value="1"/>
</dbReference>
<keyword evidence="3" id="KW-1185">Reference proteome</keyword>
<gene>
    <name evidence="2" type="ORF">SAMN04488112_104123</name>
</gene>
<feature type="transmembrane region" description="Helical" evidence="1">
    <location>
        <begin position="51"/>
        <end position="70"/>
    </location>
</feature>
<dbReference type="Proteomes" id="UP000199387">
    <property type="component" value="Unassembled WGS sequence"/>
</dbReference>
<evidence type="ECO:0000256" key="1">
    <source>
        <dbReference type="SAM" id="Phobius"/>
    </source>
</evidence>
<dbReference type="STRING" id="1236220.SAMN04488112_104123"/>
<evidence type="ECO:0000313" key="2">
    <source>
        <dbReference type="EMBL" id="SDC20417.1"/>
    </source>
</evidence>
<evidence type="ECO:0000313" key="3">
    <source>
        <dbReference type="Proteomes" id="UP000199387"/>
    </source>
</evidence>
<protein>
    <submittedName>
        <fullName evidence="2">ABC-2 type transport system permease protein</fullName>
    </submittedName>
</protein>
<organism evidence="2 3">
    <name type="scientific">Melghirimyces thermohalophilus</name>
    <dbReference type="NCBI Taxonomy" id="1236220"/>
    <lineage>
        <taxon>Bacteria</taxon>
        <taxon>Bacillati</taxon>
        <taxon>Bacillota</taxon>
        <taxon>Bacilli</taxon>
        <taxon>Bacillales</taxon>
        <taxon>Thermoactinomycetaceae</taxon>
        <taxon>Melghirimyces</taxon>
    </lineage>
</organism>
<dbReference type="OrthoDB" id="2447941at2"/>
<dbReference type="RefSeq" id="WP_091566948.1">
    <property type="nucleotide sequence ID" value="NZ_FMZA01000004.1"/>
</dbReference>
<name>A0A1G6JNY9_9BACL</name>
<accession>A0A1G6JNY9</accession>
<feature type="transmembrane region" description="Helical" evidence="1">
    <location>
        <begin position="102"/>
        <end position="125"/>
    </location>
</feature>
<feature type="transmembrane region" description="Helical" evidence="1">
    <location>
        <begin position="378"/>
        <end position="398"/>
    </location>
</feature>
<keyword evidence="1" id="KW-0812">Transmembrane</keyword>
<feature type="transmembrane region" description="Helical" evidence="1">
    <location>
        <begin position="306"/>
        <end position="325"/>
    </location>
</feature>
<dbReference type="AlphaFoldDB" id="A0A1G6JNY9"/>
<dbReference type="GO" id="GO:0016020">
    <property type="term" value="C:membrane"/>
    <property type="evidence" value="ECO:0007669"/>
    <property type="project" value="InterPro"/>
</dbReference>
<keyword evidence="1" id="KW-1133">Transmembrane helix</keyword>
<sequence>MTPIPALFRQRMNQAWVKGSRYVALIAKGLHFLPVFLLILIYFGYRAFLEWLPAHFPVYLLFTAIFTWSLSRTRIRTFVQPADPVFLFPDLAGLKIYFRRSLAYSAGIQSLKIFLLLSFLSPLYLTRLGDMAGLVTSWAVLTVLKVWNVWIYWFELHHRDRPGIPRFLRWGSNGVITLWLFSGHFFGWPLLVAILWIGWLTLYHLKQQPPRHLIPWEALIIREQRTVSTYYRLAHQFIDVPYIGNEVKNRPALGFFYKWLPPTPENSYLYLYLRTFFRYREPFGVYIRLTLVTAAMMAFLRFEWWMAALTLAGGLYLTGVQLPWIRRIHRYQPWFRLYPRPVEQKQKDWSRLAVGLLAVQAVLILLPQWWLWQAPVTLLPLFLLLGWIIAWFLGRVYLPKRLHKKSSLL</sequence>
<proteinExistence type="predicted"/>
<feature type="transmembrane region" description="Helical" evidence="1">
    <location>
        <begin position="352"/>
        <end position="372"/>
    </location>
</feature>
<feature type="transmembrane region" description="Helical" evidence="1">
    <location>
        <begin position="188"/>
        <end position="205"/>
    </location>
</feature>
<dbReference type="EMBL" id="FMZA01000004">
    <property type="protein sequence ID" value="SDC20417.1"/>
    <property type="molecule type" value="Genomic_DNA"/>
</dbReference>
<dbReference type="InterPro" id="IPR010288">
    <property type="entry name" value="EcsB_ABC"/>
</dbReference>
<reference evidence="2 3" key="1">
    <citation type="submission" date="2016-10" db="EMBL/GenBank/DDBJ databases">
        <authorList>
            <person name="de Groot N.N."/>
        </authorList>
    </citation>
    <scope>NUCLEOTIDE SEQUENCE [LARGE SCALE GENOMIC DNA]</scope>
    <source>
        <strain evidence="2 3">DSM 45514</strain>
    </source>
</reference>
<feature type="transmembrane region" description="Helical" evidence="1">
    <location>
        <begin position="131"/>
        <end position="154"/>
    </location>
</feature>
<dbReference type="PIRSF" id="PIRSF037259">
    <property type="entry name" value="EcsB_ABC"/>
    <property type="match status" value="1"/>
</dbReference>